<protein>
    <submittedName>
        <fullName evidence="1">Uncharacterized protein</fullName>
    </submittedName>
</protein>
<comment type="caution">
    <text evidence="1">The sequence shown here is derived from an EMBL/GenBank/DDBJ whole genome shotgun (WGS) entry which is preliminary data.</text>
</comment>
<sequence>MSFQRPYRYPSHISALSKQTNDTYDVSDIDPSDVAGPVFDQAGVSQARPAMAGATTQSPGAKQRMLPRDSETLPSTNHAVTMEALTAAIRQGLNTSVADPQRPPPTRKFTEPTTLRMPFQEDPPSPSSMYTDVTANQRHRESVPVSAYHGYNPRDSKPSTIAEHEVDYEKSGLDMDLPTPTSVNPIFAGEQPGMSAKIPFSKRPPKLNINAVREMEARGSITSLPDLIKRATRLASNLDRGKTASRLGHLDMFGTSDKLTNGHVRDSTYSDVLAAFPPAGVGTPNRDRPNTMWPHGEKQFMASKSSLGMTADTRQKTPRKCCGLSPLVFVLILVVVVLLVVAAVLIPIFLIVLPRQHHQDNPSQCSSSHSCLNGGVSIFTNNACSCVCVDGFTGSVCSVARGPDCTTHTLTDNAITYENATIGTSVLPIFSTAQSSFNIVLNETKLLSIFSSNNLSCASENSLIDFASATTTRSRRFVMVPGMMTTDTHVPTLNLPVSESEERKRFVIVDGLEDAAEHLALRPTKIIQRRDDTMSKNGIVFATSTDVNTVPTPSQSIASATNPAASAVTSTAALPSATQTAVSNVTDEQVDFAATVVLYVLQNFQQISVAVAANQAIASYFKESSHNNNTVVVVSGDQRIDADFDKLWMVLANGTIIGGT</sequence>
<reference evidence="1" key="1">
    <citation type="submission" date="2022-10" db="EMBL/GenBank/DDBJ databases">
        <title>Culturing micro-colonial fungi from biological soil crusts in the Mojave desert and describing Neophaeococcomyces mojavensis, and introducing the new genera and species Taxawa tesnikishii.</title>
        <authorList>
            <person name="Kurbessoian T."/>
            <person name="Stajich J.E."/>
        </authorList>
    </citation>
    <scope>NUCLEOTIDE SEQUENCE</scope>
    <source>
        <strain evidence="1">JES_112</strain>
    </source>
</reference>
<dbReference type="EMBL" id="JAPDRQ010000032">
    <property type="protein sequence ID" value="KAJ9660323.1"/>
    <property type="molecule type" value="Genomic_DNA"/>
</dbReference>
<keyword evidence="2" id="KW-1185">Reference proteome</keyword>
<proteinExistence type="predicted"/>
<accession>A0ACC3AE49</accession>
<organism evidence="1 2">
    <name type="scientific">Neophaeococcomyces mojaviensis</name>
    <dbReference type="NCBI Taxonomy" id="3383035"/>
    <lineage>
        <taxon>Eukaryota</taxon>
        <taxon>Fungi</taxon>
        <taxon>Dikarya</taxon>
        <taxon>Ascomycota</taxon>
        <taxon>Pezizomycotina</taxon>
        <taxon>Eurotiomycetes</taxon>
        <taxon>Chaetothyriomycetidae</taxon>
        <taxon>Chaetothyriales</taxon>
        <taxon>Chaetothyriales incertae sedis</taxon>
        <taxon>Neophaeococcomyces</taxon>
    </lineage>
</organism>
<dbReference type="Proteomes" id="UP001172386">
    <property type="component" value="Unassembled WGS sequence"/>
</dbReference>
<evidence type="ECO:0000313" key="1">
    <source>
        <dbReference type="EMBL" id="KAJ9660323.1"/>
    </source>
</evidence>
<evidence type="ECO:0000313" key="2">
    <source>
        <dbReference type="Proteomes" id="UP001172386"/>
    </source>
</evidence>
<gene>
    <name evidence="1" type="ORF">H2198_002631</name>
</gene>
<name>A0ACC3AE49_9EURO</name>